<dbReference type="AlphaFoldDB" id="X1H551"/>
<name>X1H551_9ZZZZ</name>
<dbReference type="EMBL" id="BARU01033255">
    <property type="protein sequence ID" value="GAH65316.1"/>
    <property type="molecule type" value="Genomic_DNA"/>
</dbReference>
<accession>X1H551</accession>
<comment type="caution">
    <text evidence="1">The sequence shown here is derived from an EMBL/GenBank/DDBJ whole genome shotgun (WGS) entry which is preliminary data.</text>
</comment>
<proteinExistence type="predicted"/>
<gene>
    <name evidence="1" type="ORF">S03H2_52355</name>
</gene>
<sequence>MEKKGIVVLVVDDERDHADGIAEALEKSAAKAITVYSGK</sequence>
<organism evidence="1">
    <name type="scientific">marine sediment metagenome</name>
    <dbReference type="NCBI Taxonomy" id="412755"/>
    <lineage>
        <taxon>unclassified sequences</taxon>
        <taxon>metagenomes</taxon>
        <taxon>ecological metagenomes</taxon>
    </lineage>
</organism>
<evidence type="ECO:0000313" key="1">
    <source>
        <dbReference type="EMBL" id="GAH65316.1"/>
    </source>
</evidence>
<evidence type="ECO:0008006" key="2">
    <source>
        <dbReference type="Google" id="ProtNLM"/>
    </source>
</evidence>
<reference evidence="1" key="1">
    <citation type="journal article" date="2014" name="Front. Microbiol.">
        <title>High frequency of phylogenetically diverse reductive dehalogenase-homologous genes in deep subseafloor sedimentary metagenomes.</title>
        <authorList>
            <person name="Kawai M."/>
            <person name="Futagami T."/>
            <person name="Toyoda A."/>
            <person name="Takaki Y."/>
            <person name="Nishi S."/>
            <person name="Hori S."/>
            <person name="Arai W."/>
            <person name="Tsubouchi T."/>
            <person name="Morono Y."/>
            <person name="Uchiyama I."/>
            <person name="Ito T."/>
            <person name="Fujiyama A."/>
            <person name="Inagaki F."/>
            <person name="Takami H."/>
        </authorList>
    </citation>
    <scope>NUCLEOTIDE SEQUENCE</scope>
    <source>
        <strain evidence="1">Expedition CK06-06</strain>
    </source>
</reference>
<feature type="non-terminal residue" evidence="1">
    <location>
        <position position="39"/>
    </location>
</feature>
<protein>
    <recommendedName>
        <fullName evidence="2">Response regulatory domain-containing protein</fullName>
    </recommendedName>
</protein>